<evidence type="ECO:0000313" key="6">
    <source>
        <dbReference type="EMBL" id="KAH8031505.1"/>
    </source>
</evidence>
<dbReference type="VEuPathDB" id="VectorBase:LOC119165567"/>
<accession>A0A9J6EB71</accession>
<reference evidence="6" key="2">
    <citation type="submission" date="2021-09" db="EMBL/GenBank/DDBJ databases">
        <authorList>
            <person name="Jia N."/>
            <person name="Wang J."/>
            <person name="Shi W."/>
            <person name="Du L."/>
            <person name="Sun Y."/>
            <person name="Zhan W."/>
            <person name="Jiang J."/>
            <person name="Wang Q."/>
            <person name="Zhang B."/>
            <person name="Ji P."/>
            <person name="Sakyi L.B."/>
            <person name="Cui X."/>
            <person name="Yuan T."/>
            <person name="Jiang B."/>
            <person name="Yang W."/>
            <person name="Lam T.T.-Y."/>
            <person name="Chang Q."/>
            <person name="Ding S."/>
            <person name="Wang X."/>
            <person name="Zhu J."/>
            <person name="Ruan X."/>
            <person name="Zhao L."/>
            <person name="Wei J."/>
            <person name="Que T."/>
            <person name="Du C."/>
            <person name="Cheng J."/>
            <person name="Dai P."/>
            <person name="Han X."/>
            <person name="Huang E."/>
            <person name="Gao Y."/>
            <person name="Liu J."/>
            <person name="Shao H."/>
            <person name="Ye R."/>
            <person name="Li L."/>
            <person name="Wei W."/>
            <person name="Wang X."/>
            <person name="Wang C."/>
            <person name="Huo Q."/>
            <person name="Li W."/>
            <person name="Guo W."/>
            <person name="Chen H."/>
            <person name="Chen S."/>
            <person name="Zhou L."/>
            <person name="Zhou L."/>
            <person name="Ni X."/>
            <person name="Tian J."/>
            <person name="Zhou Y."/>
            <person name="Sheng Y."/>
            <person name="Liu T."/>
            <person name="Pan Y."/>
            <person name="Xia L."/>
            <person name="Li J."/>
            <person name="Zhao F."/>
            <person name="Cao W."/>
        </authorList>
    </citation>
    <scope>NUCLEOTIDE SEQUENCE</scope>
    <source>
        <strain evidence="6">Rmic-2018</strain>
        <tissue evidence="6">Larvae</tissue>
    </source>
</reference>
<proteinExistence type="predicted"/>
<dbReference type="AlphaFoldDB" id="A0A9J6EB71"/>
<evidence type="ECO:0000256" key="2">
    <source>
        <dbReference type="ARBA" id="ARBA00022723"/>
    </source>
</evidence>
<keyword evidence="3" id="KW-0460">Magnesium</keyword>
<dbReference type="Proteomes" id="UP000821866">
    <property type="component" value="Chromosome 3"/>
</dbReference>
<name>A0A9J6EB71_RHIMP</name>
<dbReference type="GO" id="GO:0006629">
    <property type="term" value="P:lipid metabolic process"/>
    <property type="evidence" value="ECO:0007669"/>
    <property type="project" value="InterPro"/>
</dbReference>
<dbReference type="GO" id="GO:0016829">
    <property type="term" value="F:lyase activity"/>
    <property type="evidence" value="ECO:0007669"/>
    <property type="project" value="UniProtKB-KW"/>
</dbReference>
<organism evidence="6 7">
    <name type="scientific">Rhipicephalus microplus</name>
    <name type="common">Cattle tick</name>
    <name type="synonym">Boophilus microplus</name>
    <dbReference type="NCBI Taxonomy" id="6941"/>
    <lineage>
        <taxon>Eukaryota</taxon>
        <taxon>Metazoa</taxon>
        <taxon>Ecdysozoa</taxon>
        <taxon>Arthropoda</taxon>
        <taxon>Chelicerata</taxon>
        <taxon>Arachnida</taxon>
        <taxon>Acari</taxon>
        <taxon>Parasitiformes</taxon>
        <taxon>Ixodida</taxon>
        <taxon>Ixodoidea</taxon>
        <taxon>Ixodidae</taxon>
        <taxon>Rhipicephalinae</taxon>
        <taxon>Rhipicephalus</taxon>
        <taxon>Boophilus</taxon>
    </lineage>
</organism>
<dbReference type="InterPro" id="IPR017946">
    <property type="entry name" value="PLC-like_Pdiesterase_TIM-brl"/>
</dbReference>
<comment type="caution">
    <text evidence="6">The sequence shown here is derived from an EMBL/GenBank/DDBJ whole genome shotgun (WGS) entry which is preliminary data.</text>
</comment>
<evidence type="ECO:0000256" key="3">
    <source>
        <dbReference type="ARBA" id="ARBA00022842"/>
    </source>
</evidence>
<evidence type="ECO:0000256" key="5">
    <source>
        <dbReference type="ARBA" id="ARBA00023239"/>
    </source>
</evidence>
<keyword evidence="5" id="KW-0456">Lyase</keyword>
<keyword evidence="2" id="KW-0479">Metal-binding</keyword>
<keyword evidence="4" id="KW-1015">Disulfide bond</keyword>
<evidence type="ECO:0000256" key="4">
    <source>
        <dbReference type="ARBA" id="ARBA00023157"/>
    </source>
</evidence>
<dbReference type="EMBL" id="JABSTU010000005">
    <property type="protein sequence ID" value="KAH8031505.1"/>
    <property type="molecule type" value="Genomic_DNA"/>
</dbReference>
<sequence>MHSGNGQCQDAPYPEEVRAWIRTEDLKTQRRAIQWLEEVLAKRRRQGADDPSNGCGGTRASASTGLRPFYVFGPMVNSLEDVDNFMGLGVNAIEADLNFASDGTPQKFYHGWPCGCHRDCEKSAGVITYLSYLRDAVSQSGKFAGKLQLLYVDTKTESLSSGTKYQAGINLANSLINTLWNNGTIPSENMLNVILSVSSTLDKEILSGAFDTIKRAEKSSLFLDHVEFEAALELNSMWLQEFMFEVLEYVLPPDLKRRLTYFLAATAHITDYGTPFCSFAVLNNTSNNVLTEEKALLYRSRSSLFRSSQFPKATPRRQLCLPHYGQSRLLSCQQPPAAQVMEIT</sequence>
<keyword evidence="7" id="KW-1185">Reference proteome</keyword>
<dbReference type="GO" id="GO:0046872">
    <property type="term" value="F:metal ion binding"/>
    <property type="evidence" value="ECO:0007669"/>
    <property type="project" value="UniProtKB-KW"/>
</dbReference>
<protein>
    <submittedName>
        <fullName evidence="6">Uncharacterized protein</fullName>
    </submittedName>
</protein>
<comment type="catalytic activity">
    <reaction evidence="1">
        <text>an N-(acyl)-sphingosylphosphoethanolamine = an N-(acyl)-sphingosyl-1,3-cyclic phosphate + ethanolamine</text>
        <dbReference type="Rhea" id="RHEA:60648"/>
        <dbReference type="ChEBI" id="CHEBI:57603"/>
        <dbReference type="ChEBI" id="CHEBI:143891"/>
        <dbReference type="ChEBI" id="CHEBI:143892"/>
    </reaction>
</comment>
<evidence type="ECO:0000313" key="7">
    <source>
        <dbReference type="Proteomes" id="UP000821866"/>
    </source>
</evidence>
<evidence type="ECO:0000256" key="1">
    <source>
        <dbReference type="ARBA" id="ARBA00000110"/>
    </source>
</evidence>
<dbReference type="GO" id="GO:0008081">
    <property type="term" value="F:phosphoric diester hydrolase activity"/>
    <property type="evidence" value="ECO:0007669"/>
    <property type="project" value="InterPro"/>
</dbReference>
<gene>
    <name evidence="6" type="ORF">HPB51_017778</name>
</gene>
<dbReference type="Gene3D" id="3.20.20.190">
    <property type="entry name" value="Phosphatidylinositol (PI) phosphodiesterase"/>
    <property type="match status" value="1"/>
</dbReference>
<reference evidence="6" key="1">
    <citation type="journal article" date="2020" name="Cell">
        <title>Large-Scale Comparative Analyses of Tick Genomes Elucidate Their Genetic Diversity and Vector Capacities.</title>
        <authorList>
            <consortium name="Tick Genome and Microbiome Consortium (TIGMIC)"/>
            <person name="Jia N."/>
            <person name="Wang J."/>
            <person name="Shi W."/>
            <person name="Du L."/>
            <person name="Sun Y."/>
            <person name="Zhan W."/>
            <person name="Jiang J.F."/>
            <person name="Wang Q."/>
            <person name="Zhang B."/>
            <person name="Ji P."/>
            <person name="Bell-Sakyi L."/>
            <person name="Cui X.M."/>
            <person name="Yuan T.T."/>
            <person name="Jiang B.G."/>
            <person name="Yang W.F."/>
            <person name="Lam T.T."/>
            <person name="Chang Q.C."/>
            <person name="Ding S.J."/>
            <person name="Wang X.J."/>
            <person name="Zhu J.G."/>
            <person name="Ruan X.D."/>
            <person name="Zhao L."/>
            <person name="Wei J.T."/>
            <person name="Ye R.Z."/>
            <person name="Que T.C."/>
            <person name="Du C.H."/>
            <person name="Zhou Y.H."/>
            <person name="Cheng J.X."/>
            <person name="Dai P.F."/>
            <person name="Guo W.B."/>
            <person name="Han X.H."/>
            <person name="Huang E.J."/>
            <person name="Li L.F."/>
            <person name="Wei W."/>
            <person name="Gao Y.C."/>
            <person name="Liu J.Z."/>
            <person name="Shao H.Z."/>
            <person name="Wang X."/>
            <person name="Wang C.C."/>
            <person name="Yang T.C."/>
            <person name="Huo Q.B."/>
            <person name="Li W."/>
            <person name="Chen H.Y."/>
            <person name="Chen S.E."/>
            <person name="Zhou L.G."/>
            <person name="Ni X.B."/>
            <person name="Tian J.H."/>
            <person name="Sheng Y."/>
            <person name="Liu T."/>
            <person name="Pan Y.S."/>
            <person name="Xia L.Y."/>
            <person name="Li J."/>
            <person name="Zhao F."/>
            <person name="Cao W.C."/>
        </authorList>
    </citation>
    <scope>NUCLEOTIDE SEQUENCE</scope>
    <source>
        <strain evidence="6">Rmic-2018</strain>
    </source>
</reference>